<evidence type="ECO:0000256" key="3">
    <source>
        <dbReference type="ARBA" id="ARBA00022692"/>
    </source>
</evidence>
<dbReference type="AlphaFoldDB" id="A0A9P5Z5C0"/>
<feature type="transmembrane region" description="Helical" evidence="13">
    <location>
        <begin position="55"/>
        <end position="74"/>
    </location>
</feature>
<dbReference type="PANTHER" id="PTHR24322:SF736">
    <property type="entry name" value="RETINOL DEHYDROGENASE 10"/>
    <property type="match status" value="1"/>
</dbReference>
<gene>
    <name evidence="15" type="ORF">BDN70DRAFT_854357</name>
</gene>
<keyword evidence="5 13" id="KW-1133">Transmembrane helix</keyword>
<feature type="domain" description="Ketoreductase" evidence="14">
    <location>
        <begin position="96"/>
        <end position="265"/>
    </location>
</feature>
<dbReference type="InterPro" id="IPR002347">
    <property type="entry name" value="SDR_fam"/>
</dbReference>
<comment type="caution">
    <text evidence="15">The sequence shown here is derived from an EMBL/GenBank/DDBJ whole genome shotgun (WGS) entry which is preliminary data.</text>
</comment>
<evidence type="ECO:0000256" key="13">
    <source>
        <dbReference type="SAM" id="Phobius"/>
    </source>
</evidence>
<evidence type="ECO:0000256" key="5">
    <source>
        <dbReference type="ARBA" id="ARBA00022989"/>
    </source>
</evidence>
<dbReference type="Pfam" id="PF00106">
    <property type="entry name" value="adh_short"/>
    <property type="match status" value="1"/>
</dbReference>
<dbReference type="FunFam" id="3.40.50.720:FF:000131">
    <property type="entry name" value="Short-chain dehydrogenase/reductase 3"/>
    <property type="match status" value="1"/>
</dbReference>
<dbReference type="PRINTS" id="PR00080">
    <property type="entry name" value="SDRFAMILY"/>
</dbReference>
<keyword evidence="7" id="KW-0443">Lipid metabolism</keyword>
<dbReference type="OrthoDB" id="10253736at2759"/>
<dbReference type="Proteomes" id="UP000807469">
    <property type="component" value="Unassembled WGS sequence"/>
</dbReference>
<evidence type="ECO:0000256" key="10">
    <source>
        <dbReference type="ARBA" id="ARBA00068717"/>
    </source>
</evidence>
<evidence type="ECO:0000256" key="8">
    <source>
        <dbReference type="ARBA" id="ARBA00023136"/>
    </source>
</evidence>
<evidence type="ECO:0000256" key="11">
    <source>
        <dbReference type="ARBA" id="ARBA00082544"/>
    </source>
</evidence>
<comment type="subcellular location">
    <subcellularLocation>
        <location evidence="1">Membrane</location>
        <topology evidence="1">Multi-pass membrane protein</topology>
    </subcellularLocation>
</comment>
<keyword evidence="4" id="KW-0521">NADP</keyword>
<reference evidence="15" key="1">
    <citation type="submission" date="2020-11" db="EMBL/GenBank/DDBJ databases">
        <authorList>
            <consortium name="DOE Joint Genome Institute"/>
            <person name="Ahrendt S."/>
            <person name="Riley R."/>
            <person name="Andreopoulos W."/>
            <person name="Labutti K."/>
            <person name="Pangilinan J."/>
            <person name="Ruiz-Duenas F.J."/>
            <person name="Barrasa J.M."/>
            <person name="Sanchez-Garcia M."/>
            <person name="Camarero S."/>
            <person name="Miyauchi S."/>
            <person name="Serrano A."/>
            <person name="Linde D."/>
            <person name="Babiker R."/>
            <person name="Drula E."/>
            <person name="Ayuso-Fernandez I."/>
            <person name="Pacheco R."/>
            <person name="Padilla G."/>
            <person name="Ferreira P."/>
            <person name="Barriuso J."/>
            <person name="Kellner H."/>
            <person name="Castanera R."/>
            <person name="Alfaro M."/>
            <person name="Ramirez L."/>
            <person name="Pisabarro A.G."/>
            <person name="Kuo A."/>
            <person name="Tritt A."/>
            <person name="Lipzen A."/>
            <person name="He G."/>
            <person name="Yan M."/>
            <person name="Ng V."/>
            <person name="Cullen D."/>
            <person name="Martin F."/>
            <person name="Rosso M.-N."/>
            <person name="Henrissat B."/>
            <person name="Hibbett D."/>
            <person name="Martinez A.T."/>
            <person name="Grigoriev I.V."/>
        </authorList>
    </citation>
    <scope>NUCLEOTIDE SEQUENCE</scope>
    <source>
        <strain evidence="15">CIRM-BRFM 674</strain>
    </source>
</reference>
<proteinExistence type="inferred from homology"/>
<evidence type="ECO:0000259" key="14">
    <source>
        <dbReference type="SMART" id="SM00822"/>
    </source>
</evidence>
<dbReference type="GO" id="GO:0052650">
    <property type="term" value="F:all-trans-retinol dehydrogenase (NADP+) activity"/>
    <property type="evidence" value="ECO:0007669"/>
    <property type="project" value="UniProtKB-ARBA"/>
</dbReference>
<evidence type="ECO:0000256" key="9">
    <source>
        <dbReference type="ARBA" id="ARBA00059620"/>
    </source>
</evidence>
<dbReference type="SMART" id="SM00822">
    <property type="entry name" value="PKS_KR"/>
    <property type="match status" value="1"/>
</dbReference>
<sequence length="374" mass="42208">MENGRSNTDGSPIFDNLDIDLIMKVLANTAFSPFFIFFMPIFYYFQGFQLDHPKIVYSSIYWIFISLFWFVKWYSKLYRNQGSLLFGPSAFDWSEEIVIITGGSSGIGELLANTLAVRNVAVVVLDIKPIETENYNIAYYECDVSKWEEVEAVSKKVIDEIGEPTMIVNNAGVVQGKLILDLLPEDINQTFGANTLSHFWVLKAFLPGMLKRKTGHIVTMSSSMGMTGVAQMSDYCASKAAVIAMHESLRYELDNRYNCPKIRTTLVCPGHVLTPMFQTVTFPTFSFFKFLAPSVQPVQVVKRIIAALDDQHSQTVYIPFFVHFIPFTQQLPSFLRDFVQWVSGADYAMESFVKVSGRRSDEGPLPAGLEVKTA</sequence>
<dbReference type="EMBL" id="MU155173">
    <property type="protein sequence ID" value="KAF9481842.1"/>
    <property type="molecule type" value="Genomic_DNA"/>
</dbReference>
<dbReference type="InterPro" id="IPR020904">
    <property type="entry name" value="Sc_DH/Rdtase_CS"/>
</dbReference>
<comment type="similarity">
    <text evidence="2 12">Belongs to the short-chain dehydrogenases/reductases (SDR) family.</text>
</comment>
<dbReference type="PRINTS" id="PR00081">
    <property type="entry name" value="GDHRDH"/>
</dbReference>
<dbReference type="CDD" id="cd05339">
    <property type="entry name" value="17beta-HSDXI-like_SDR_c"/>
    <property type="match status" value="1"/>
</dbReference>
<comment type="function">
    <text evidence="9">Catalyzes the reduction of all-trans-retinal to all-trans-retinol in the presence of NADPH.</text>
</comment>
<name>A0A9P5Z5C0_9AGAR</name>
<evidence type="ECO:0000256" key="6">
    <source>
        <dbReference type="ARBA" id="ARBA00023002"/>
    </source>
</evidence>
<organism evidence="15 16">
    <name type="scientific">Pholiota conissans</name>
    <dbReference type="NCBI Taxonomy" id="109636"/>
    <lineage>
        <taxon>Eukaryota</taxon>
        <taxon>Fungi</taxon>
        <taxon>Dikarya</taxon>
        <taxon>Basidiomycota</taxon>
        <taxon>Agaricomycotina</taxon>
        <taxon>Agaricomycetes</taxon>
        <taxon>Agaricomycetidae</taxon>
        <taxon>Agaricales</taxon>
        <taxon>Agaricineae</taxon>
        <taxon>Strophariaceae</taxon>
        <taxon>Pholiota</taxon>
    </lineage>
</organism>
<keyword evidence="6" id="KW-0560">Oxidoreductase</keyword>
<accession>A0A9P5Z5C0</accession>
<protein>
    <recommendedName>
        <fullName evidence="10">Short-chain dehydrogenase/reductase 3</fullName>
    </recommendedName>
    <alternativeName>
        <fullName evidence="11">Retinal short-chain dehydrogenase/reductase 1</fullName>
    </alternativeName>
</protein>
<feature type="transmembrane region" description="Helical" evidence="13">
    <location>
        <begin position="21"/>
        <end position="43"/>
    </location>
</feature>
<dbReference type="PROSITE" id="PS00061">
    <property type="entry name" value="ADH_SHORT"/>
    <property type="match status" value="1"/>
</dbReference>
<keyword evidence="8 13" id="KW-0472">Membrane</keyword>
<dbReference type="Gene3D" id="3.40.50.720">
    <property type="entry name" value="NAD(P)-binding Rossmann-like Domain"/>
    <property type="match status" value="1"/>
</dbReference>
<dbReference type="SUPFAM" id="SSF51735">
    <property type="entry name" value="NAD(P)-binding Rossmann-fold domains"/>
    <property type="match status" value="1"/>
</dbReference>
<keyword evidence="3 13" id="KW-0812">Transmembrane</keyword>
<dbReference type="InterPro" id="IPR057326">
    <property type="entry name" value="KR_dom"/>
</dbReference>
<evidence type="ECO:0000256" key="1">
    <source>
        <dbReference type="ARBA" id="ARBA00004141"/>
    </source>
</evidence>
<keyword evidence="16" id="KW-1185">Reference proteome</keyword>
<evidence type="ECO:0000256" key="12">
    <source>
        <dbReference type="RuleBase" id="RU000363"/>
    </source>
</evidence>
<dbReference type="GO" id="GO:0016020">
    <property type="term" value="C:membrane"/>
    <property type="evidence" value="ECO:0007669"/>
    <property type="project" value="UniProtKB-SubCell"/>
</dbReference>
<dbReference type="InterPro" id="IPR036291">
    <property type="entry name" value="NAD(P)-bd_dom_sf"/>
</dbReference>
<evidence type="ECO:0000313" key="15">
    <source>
        <dbReference type="EMBL" id="KAF9481842.1"/>
    </source>
</evidence>
<evidence type="ECO:0000256" key="4">
    <source>
        <dbReference type="ARBA" id="ARBA00022857"/>
    </source>
</evidence>
<evidence type="ECO:0000313" key="16">
    <source>
        <dbReference type="Proteomes" id="UP000807469"/>
    </source>
</evidence>
<evidence type="ECO:0000256" key="7">
    <source>
        <dbReference type="ARBA" id="ARBA00023098"/>
    </source>
</evidence>
<dbReference type="PANTHER" id="PTHR24322">
    <property type="entry name" value="PKSB"/>
    <property type="match status" value="1"/>
</dbReference>
<evidence type="ECO:0000256" key="2">
    <source>
        <dbReference type="ARBA" id="ARBA00006484"/>
    </source>
</evidence>